<dbReference type="Proteomes" id="UP000292702">
    <property type="component" value="Unassembled WGS sequence"/>
</dbReference>
<accession>A0A4R0RD16</accession>
<comment type="caution">
    <text evidence="2">The sequence shown here is derived from an EMBL/GenBank/DDBJ whole genome shotgun (WGS) entry which is preliminary data.</text>
</comment>
<organism evidence="2 3">
    <name type="scientific">Steccherinum ochraceum</name>
    <dbReference type="NCBI Taxonomy" id="92696"/>
    <lineage>
        <taxon>Eukaryota</taxon>
        <taxon>Fungi</taxon>
        <taxon>Dikarya</taxon>
        <taxon>Basidiomycota</taxon>
        <taxon>Agaricomycotina</taxon>
        <taxon>Agaricomycetes</taxon>
        <taxon>Polyporales</taxon>
        <taxon>Steccherinaceae</taxon>
        <taxon>Steccherinum</taxon>
    </lineage>
</organism>
<dbReference type="PANTHER" id="PTHR10799">
    <property type="entry name" value="SNF2/RAD54 HELICASE FAMILY"/>
    <property type="match status" value="1"/>
</dbReference>
<dbReference type="AlphaFoldDB" id="A0A4R0RD16"/>
<feature type="compositionally biased region" description="Basic residues" evidence="1">
    <location>
        <begin position="50"/>
        <end position="59"/>
    </location>
</feature>
<feature type="compositionally biased region" description="Basic and acidic residues" evidence="1">
    <location>
        <begin position="61"/>
        <end position="77"/>
    </location>
</feature>
<proteinExistence type="predicted"/>
<reference evidence="2 3" key="1">
    <citation type="submission" date="2018-11" db="EMBL/GenBank/DDBJ databases">
        <title>Genome assembly of Steccherinum ochraceum LE-BIN_3174, the white-rot fungus of the Steccherinaceae family (The Residual Polyporoid clade, Polyporales, Basidiomycota).</title>
        <authorList>
            <person name="Fedorova T.V."/>
            <person name="Glazunova O.A."/>
            <person name="Landesman E.O."/>
            <person name="Moiseenko K.V."/>
            <person name="Psurtseva N.V."/>
            <person name="Savinova O.S."/>
            <person name="Shakhova N.V."/>
            <person name="Tyazhelova T.V."/>
            <person name="Vasina D.V."/>
        </authorList>
    </citation>
    <scope>NUCLEOTIDE SEQUENCE [LARGE SCALE GENOMIC DNA]</scope>
    <source>
        <strain evidence="2 3">LE-BIN_3174</strain>
    </source>
</reference>
<evidence type="ECO:0000313" key="3">
    <source>
        <dbReference type="Proteomes" id="UP000292702"/>
    </source>
</evidence>
<name>A0A4R0RD16_9APHY</name>
<dbReference type="STRING" id="92696.A0A4R0RD16"/>
<dbReference type="EMBL" id="RWJN01000156">
    <property type="protein sequence ID" value="TCD65941.1"/>
    <property type="molecule type" value="Genomic_DNA"/>
</dbReference>
<feature type="region of interest" description="Disordered" evidence="1">
    <location>
        <begin position="28"/>
        <end position="77"/>
    </location>
</feature>
<evidence type="ECO:0000256" key="1">
    <source>
        <dbReference type="SAM" id="MobiDB-lite"/>
    </source>
</evidence>
<feature type="compositionally biased region" description="Basic and acidic residues" evidence="1">
    <location>
        <begin position="119"/>
        <end position="145"/>
    </location>
</feature>
<dbReference type="Gene3D" id="3.40.50.10810">
    <property type="entry name" value="Tandem AAA-ATPase domain"/>
    <property type="match status" value="1"/>
</dbReference>
<feature type="compositionally biased region" description="Low complexity" evidence="1">
    <location>
        <begin position="28"/>
        <end position="43"/>
    </location>
</feature>
<sequence length="307" mass="35089">MWALVLQKAQDPNWWQMRLSVNPLKLGPGPAAQQASAAAGAGPQSPPKLAFRRQAKNLPRRAGDEGHAKREVMDGEDLGRRQTLLVLPQPNRPVKHFVEIKEPASPNMQRCFVLSQSPKAERGAKPSCQRKSEKEENEEMMKDSELAADGDYQPYVFEESPSWDRIQYSHSIHANTRRYQLQGFNGMTSLHCFSLDRMLTDETQNLPNSILLSYLKHYRNIHGPHLTVIQINTAEYWTPNVNVAVLTGTKEGCAKTIVNRFISQDFEVLFTTYELCLREASILQKLRLHRIDRDAAQMVPLCYREEY</sequence>
<feature type="region of interest" description="Disordered" evidence="1">
    <location>
        <begin position="117"/>
        <end position="145"/>
    </location>
</feature>
<evidence type="ECO:0000313" key="2">
    <source>
        <dbReference type="EMBL" id="TCD65941.1"/>
    </source>
</evidence>
<dbReference type="OrthoDB" id="5857104at2759"/>
<protein>
    <submittedName>
        <fullName evidence="2">Uncharacterized protein</fullName>
    </submittedName>
</protein>
<dbReference type="InterPro" id="IPR038718">
    <property type="entry name" value="SNF2-like_sf"/>
</dbReference>
<keyword evidence="3" id="KW-1185">Reference proteome</keyword>
<gene>
    <name evidence="2" type="ORF">EIP91_001971</name>
</gene>